<dbReference type="GO" id="GO:0003677">
    <property type="term" value="F:DNA binding"/>
    <property type="evidence" value="ECO:0007669"/>
    <property type="project" value="InterPro"/>
</dbReference>
<reference evidence="2 3" key="1">
    <citation type="submission" date="2018-02" db="EMBL/GenBank/DDBJ databases">
        <authorList>
            <person name="Cohen D.B."/>
            <person name="Kent A.D."/>
        </authorList>
    </citation>
    <scope>NUCLEOTIDE SEQUENCE [LARGE SCALE GENOMIC DNA]</scope>
    <source>
        <strain evidence="2">1</strain>
    </source>
</reference>
<dbReference type="KEGG" id="mgg:MPLG2_0871"/>
<dbReference type="SMART" id="SM00857">
    <property type="entry name" value="Resolvase"/>
    <property type="match status" value="1"/>
</dbReference>
<protein>
    <recommendedName>
        <fullName evidence="1">Resolvase/invertase-type recombinase catalytic domain-containing protein</fullName>
    </recommendedName>
</protein>
<dbReference type="Gene3D" id="3.40.50.1390">
    <property type="entry name" value="Resolvase, N-terminal catalytic domain"/>
    <property type="match status" value="1"/>
</dbReference>
<dbReference type="Proteomes" id="UP000238164">
    <property type="component" value="Chromosome 1"/>
</dbReference>
<evidence type="ECO:0000313" key="2">
    <source>
        <dbReference type="EMBL" id="SPD85907.1"/>
    </source>
</evidence>
<organism evidence="2 3">
    <name type="scientific">Micropruina glycogenica</name>
    <dbReference type="NCBI Taxonomy" id="75385"/>
    <lineage>
        <taxon>Bacteria</taxon>
        <taxon>Bacillati</taxon>
        <taxon>Actinomycetota</taxon>
        <taxon>Actinomycetes</taxon>
        <taxon>Propionibacteriales</taxon>
        <taxon>Nocardioidaceae</taxon>
        <taxon>Micropruina</taxon>
    </lineage>
</organism>
<feature type="domain" description="Resolvase/invertase-type recombinase catalytic" evidence="1">
    <location>
        <begin position="37"/>
        <end position="160"/>
    </location>
</feature>
<evidence type="ECO:0000259" key="1">
    <source>
        <dbReference type="SMART" id="SM00857"/>
    </source>
</evidence>
<dbReference type="InterPro" id="IPR006119">
    <property type="entry name" value="Resolv_N"/>
</dbReference>
<dbReference type="OrthoDB" id="3405463at2"/>
<sequence length="216" mass="23425">MYPETSPTTPIEVGHGHTLAAGEQASARPCRTRPPKLVGYARALLDPADLRTAVAELNQLGVHSENIYLDQAAAGGAGDDGIQAALQALRVRDTLVVANLTRLGRSLAAITELIDQLGDRGAGLNVGGELFDTLPQLQVLKMLTQFQVDLVERALVDAEWVHSRRTDMRKPHHRVDAVQSVWLQQLYDAGMPRLQLGEHFGVSRATVFRVANPAVS</sequence>
<dbReference type="EMBL" id="LT985188">
    <property type="protein sequence ID" value="SPD85907.1"/>
    <property type="molecule type" value="Genomic_DNA"/>
</dbReference>
<keyword evidence="3" id="KW-1185">Reference proteome</keyword>
<dbReference type="InterPro" id="IPR036162">
    <property type="entry name" value="Resolvase-like_N_sf"/>
</dbReference>
<gene>
    <name evidence="2" type="ORF">MPLG2_0871</name>
</gene>
<proteinExistence type="predicted"/>
<dbReference type="GO" id="GO:0000150">
    <property type="term" value="F:DNA strand exchange activity"/>
    <property type="evidence" value="ECO:0007669"/>
    <property type="project" value="InterPro"/>
</dbReference>
<name>A0A2N9JCR4_9ACTN</name>
<dbReference type="Pfam" id="PF00239">
    <property type="entry name" value="Resolvase"/>
    <property type="match status" value="1"/>
</dbReference>
<accession>A0A2N9JCR4</accession>
<dbReference type="SUPFAM" id="SSF53041">
    <property type="entry name" value="Resolvase-like"/>
    <property type="match status" value="1"/>
</dbReference>
<dbReference type="RefSeq" id="WP_105185033.1">
    <property type="nucleotide sequence ID" value="NZ_BAAAGO010000041.1"/>
</dbReference>
<evidence type="ECO:0000313" key="3">
    <source>
        <dbReference type="Proteomes" id="UP000238164"/>
    </source>
</evidence>
<dbReference type="AlphaFoldDB" id="A0A2N9JCR4"/>